<evidence type="ECO:0000259" key="6">
    <source>
        <dbReference type="PROSITE" id="PS50110"/>
    </source>
</evidence>
<dbReference type="PANTHER" id="PTHR42872">
    <property type="entry name" value="PROTEIN-GLUTAMATE METHYLESTERASE/PROTEIN-GLUTAMINE GLUTAMINASE"/>
    <property type="match status" value="1"/>
</dbReference>
<evidence type="ECO:0000256" key="5">
    <source>
        <dbReference type="PROSITE-ProRule" id="PRU00169"/>
    </source>
</evidence>
<reference evidence="8" key="1">
    <citation type="journal article" date="2014" name="Int. J. Syst. Evol. Microbiol.">
        <title>Complete genome sequence of Corynebacterium casei LMG S-19264T (=DSM 44701T), isolated from a smear-ripened cheese.</title>
        <authorList>
            <consortium name="US DOE Joint Genome Institute (JGI-PGF)"/>
            <person name="Walter F."/>
            <person name="Albersmeier A."/>
            <person name="Kalinowski J."/>
            <person name="Ruckert C."/>
        </authorList>
    </citation>
    <scope>NUCLEOTIDE SEQUENCE</scope>
    <source>
        <strain evidence="8">CGMCC 1.12777</strain>
    </source>
</reference>
<dbReference type="SUPFAM" id="SSF52172">
    <property type="entry name" value="CheY-like"/>
    <property type="match status" value="1"/>
</dbReference>
<dbReference type="InterPro" id="IPR011006">
    <property type="entry name" value="CheY-like_superfamily"/>
</dbReference>
<evidence type="ECO:0000313" key="8">
    <source>
        <dbReference type="EMBL" id="GGH82162.1"/>
    </source>
</evidence>
<reference evidence="8" key="2">
    <citation type="submission" date="2020-09" db="EMBL/GenBank/DDBJ databases">
        <authorList>
            <person name="Sun Q."/>
            <person name="Zhou Y."/>
        </authorList>
    </citation>
    <scope>NUCLEOTIDE SEQUENCE</scope>
    <source>
        <strain evidence="8">CGMCC 1.12777</strain>
    </source>
</reference>
<gene>
    <name evidence="3 8" type="primary">cheB</name>
    <name evidence="8" type="ORF">GCM10007096_21140</name>
</gene>
<dbReference type="EC" id="3.1.1.61" evidence="3"/>
<feature type="domain" description="CheB-type methylesterase" evidence="7">
    <location>
        <begin position="147"/>
        <end position="346"/>
    </location>
</feature>
<dbReference type="GO" id="GO:0005737">
    <property type="term" value="C:cytoplasm"/>
    <property type="evidence" value="ECO:0007669"/>
    <property type="project" value="UniProtKB-SubCell"/>
</dbReference>
<evidence type="ECO:0000259" key="7">
    <source>
        <dbReference type="PROSITE" id="PS50122"/>
    </source>
</evidence>
<dbReference type="GO" id="GO:0008984">
    <property type="term" value="F:protein-glutamate methylesterase activity"/>
    <property type="evidence" value="ECO:0007669"/>
    <property type="project" value="UniProtKB-UniRule"/>
</dbReference>
<evidence type="ECO:0000256" key="4">
    <source>
        <dbReference type="PROSITE-ProRule" id="PRU00050"/>
    </source>
</evidence>
<dbReference type="PANTHER" id="PTHR42872:SF3">
    <property type="entry name" value="PROTEIN-GLUTAMATE METHYLESTERASE_PROTEIN-GLUTAMINE GLUTAMINASE 1"/>
    <property type="match status" value="1"/>
</dbReference>
<feature type="active site" evidence="3 4">
    <location>
        <position position="192"/>
    </location>
</feature>
<dbReference type="Pfam" id="PF00072">
    <property type="entry name" value="Response_reg"/>
    <property type="match status" value="1"/>
</dbReference>
<comment type="catalytic activity">
    <reaction evidence="2 3">
        <text>[protein]-L-glutamate 5-O-methyl ester + H2O = L-glutamyl-[protein] + methanol + H(+)</text>
        <dbReference type="Rhea" id="RHEA:23236"/>
        <dbReference type="Rhea" id="RHEA-COMP:10208"/>
        <dbReference type="Rhea" id="RHEA-COMP:10311"/>
        <dbReference type="ChEBI" id="CHEBI:15377"/>
        <dbReference type="ChEBI" id="CHEBI:15378"/>
        <dbReference type="ChEBI" id="CHEBI:17790"/>
        <dbReference type="ChEBI" id="CHEBI:29973"/>
        <dbReference type="ChEBI" id="CHEBI:82795"/>
        <dbReference type="EC" id="3.1.1.61"/>
    </reaction>
</comment>
<dbReference type="CDD" id="cd16432">
    <property type="entry name" value="CheB_Rec"/>
    <property type="match status" value="1"/>
</dbReference>
<comment type="caution">
    <text evidence="8">The sequence shown here is derived from an EMBL/GenBank/DDBJ whole genome shotgun (WGS) entry which is preliminary data.</text>
</comment>
<dbReference type="GO" id="GO:0050568">
    <property type="term" value="F:protein-glutamine glutaminase activity"/>
    <property type="evidence" value="ECO:0007669"/>
    <property type="project" value="UniProtKB-UniRule"/>
</dbReference>
<comment type="function">
    <text evidence="3">Involved in chemotaxis. Part of a chemotaxis signal transduction system that modulates chemotaxis in response to various stimuli. Catalyzes the demethylation of specific methylglutamate residues introduced into the chemoreceptors (methyl-accepting chemotaxis proteins or MCP) by CheR. Also mediates the irreversible deamidation of specific glutamine residues to glutamic acid.</text>
</comment>
<feature type="active site" evidence="3 4">
    <location>
        <position position="288"/>
    </location>
</feature>
<feature type="active site" evidence="3 4">
    <location>
        <position position="165"/>
    </location>
</feature>
<dbReference type="PROSITE" id="PS50110">
    <property type="entry name" value="RESPONSE_REGULATORY"/>
    <property type="match status" value="1"/>
</dbReference>
<dbReference type="Proteomes" id="UP000656813">
    <property type="component" value="Unassembled WGS sequence"/>
</dbReference>
<comment type="subcellular location">
    <subcellularLocation>
        <location evidence="3">Cytoplasm</location>
    </subcellularLocation>
</comment>
<organism evidence="8 9">
    <name type="scientific">Pullulanibacillus pueri</name>
    <dbReference type="NCBI Taxonomy" id="1437324"/>
    <lineage>
        <taxon>Bacteria</taxon>
        <taxon>Bacillati</taxon>
        <taxon>Bacillota</taxon>
        <taxon>Bacilli</taxon>
        <taxon>Bacillales</taxon>
        <taxon>Sporolactobacillaceae</taxon>
        <taxon>Pullulanibacillus</taxon>
    </lineage>
</organism>
<keyword evidence="3 5" id="KW-0597">Phosphoprotein</keyword>
<evidence type="ECO:0000256" key="3">
    <source>
        <dbReference type="HAMAP-Rule" id="MF_00099"/>
    </source>
</evidence>
<proteinExistence type="inferred from homology"/>
<dbReference type="EMBL" id="BMFV01000014">
    <property type="protein sequence ID" value="GGH82162.1"/>
    <property type="molecule type" value="Genomic_DNA"/>
</dbReference>
<dbReference type="SUPFAM" id="SSF52738">
    <property type="entry name" value="Methylesterase CheB, C-terminal domain"/>
    <property type="match status" value="1"/>
</dbReference>
<comment type="catalytic activity">
    <reaction evidence="3">
        <text>L-glutaminyl-[protein] + H2O = L-glutamyl-[protein] + NH4(+)</text>
        <dbReference type="Rhea" id="RHEA:16441"/>
        <dbReference type="Rhea" id="RHEA-COMP:10207"/>
        <dbReference type="Rhea" id="RHEA-COMP:10208"/>
        <dbReference type="ChEBI" id="CHEBI:15377"/>
        <dbReference type="ChEBI" id="CHEBI:28938"/>
        <dbReference type="ChEBI" id="CHEBI:29973"/>
        <dbReference type="ChEBI" id="CHEBI:30011"/>
        <dbReference type="EC" id="3.5.1.44"/>
    </reaction>
</comment>
<dbReference type="InterPro" id="IPR000673">
    <property type="entry name" value="Sig_transdc_resp-reg_Me-estase"/>
</dbReference>
<accession>A0A8J2ZW73</accession>
<evidence type="ECO:0000256" key="2">
    <source>
        <dbReference type="ARBA" id="ARBA00048267"/>
    </source>
</evidence>
<dbReference type="InterPro" id="IPR008248">
    <property type="entry name" value="CheB-like"/>
</dbReference>
<evidence type="ECO:0000313" key="9">
    <source>
        <dbReference type="Proteomes" id="UP000656813"/>
    </source>
</evidence>
<protein>
    <recommendedName>
        <fullName evidence="3">Protein-glutamate methylesterase/protein-glutamine glutaminase</fullName>
        <ecNumber evidence="3">3.1.1.61</ecNumber>
        <ecNumber evidence="3">3.5.1.44</ecNumber>
    </recommendedName>
</protein>
<dbReference type="HAMAP" id="MF_00099">
    <property type="entry name" value="CheB_chemtxs"/>
    <property type="match status" value="1"/>
</dbReference>
<dbReference type="Pfam" id="PF01339">
    <property type="entry name" value="CheB_methylest"/>
    <property type="match status" value="1"/>
</dbReference>
<keyword evidence="1 3" id="KW-0378">Hydrolase</keyword>
<dbReference type="PROSITE" id="PS50122">
    <property type="entry name" value="CHEB"/>
    <property type="match status" value="1"/>
</dbReference>
<dbReference type="CDD" id="cd17541">
    <property type="entry name" value="REC_CheB-like"/>
    <property type="match status" value="1"/>
</dbReference>
<evidence type="ECO:0000256" key="1">
    <source>
        <dbReference type="ARBA" id="ARBA00022801"/>
    </source>
</evidence>
<dbReference type="GO" id="GO:0000156">
    <property type="term" value="F:phosphorelay response regulator activity"/>
    <property type="evidence" value="ECO:0007669"/>
    <property type="project" value="InterPro"/>
</dbReference>
<dbReference type="AlphaFoldDB" id="A0A8J2ZW73"/>
<dbReference type="SMART" id="SM00448">
    <property type="entry name" value="REC"/>
    <property type="match status" value="1"/>
</dbReference>
<dbReference type="Gene3D" id="3.40.50.2300">
    <property type="match status" value="1"/>
</dbReference>
<dbReference type="PIRSF" id="PIRSF000876">
    <property type="entry name" value="RR_chemtxs_CheB"/>
    <property type="match status" value="1"/>
</dbReference>
<feature type="modified residue" description="4-aspartylphosphate" evidence="3 5">
    <location>
        <position position="56"/>
    </location>
</feature>
<dbReference type="InterPro" id="IPR035909">
    <property type="entry name" value="CheB_C"/>
</dbReference>
<name>A0A8J2ZW73_9BACL</name>
<dbReference type="GO" id="GO:0006935">
    <property type="term" value="P:chemotaxis"/>
    <property type="evidence" value="ECO:0007669"/>
    <property type="project" value="UniProtKB-UniRule"/>
</dbReference>
<dbReference type="Gene3D" id="3.40.50.180">
    <property type="entry name" value="Methylesterase CheB, C-terminal domain"/>
    <property type="match status" value="1"/>
</dbReference>
<comment type="PTM">
    <text evidence="3">Phosphorylated by CheA. Phosphorylation of the N-terminal regulatory domain activates the methylesterase activity.</text>
</comment>
<sequence length="346" mass="37151">MKIITVLVVDDSAFMRKLISEIINEDPRMTVIATARDGYDALKKVAQLHPDVITLDVALPQLTGIEVLKRVMAEHPTPTIMLSSVTDKGAAITIEAMALGAVGFITKPSGEISLDLYKVKEALIAKIMEAAASHVGKRVEPNMAQEPLLSPSINQQVKLICIGTSTGGPRALRAVISKLPQHLHVPIVVVQHMPATFTKSFADKLNQWALLSVKEAQHGELLHNGTVYIAPGGYHTKIKKVGRSMAFIVDQSPIVRGLRPSYDLLLESVADSGIGGVVTVTLTGMGSDGARGLAHLKRECQDVYSIAEAEETAVIFGMPKAAIKTGYIDAILNLEQIPSAMIDQIS</sequence>
<dbReference type="EC" id="3.5.1.44" evidence="3"/>
<comment type="domain">
    <text evidence="3">Contains a C-terminal catalytic domain, and an N-terminal region which modulates catalytic activity.</text>
</comment>
<keyword evidence="3 4" id="KW-0145">Chemotaxis</keyword>
<dbReference type="InterPro" id="IPR001789">
    <property type="entry name" value="Sig_transdc_resp-reg_receiver"/>
</dbReference>
<comment type="similarity">
    <text evidence="3">Belongs to the CheB family.</text>
</comment>
<keyword evidence="9" id="KW-1185">Reference proteome</keyword>
<keyword evidence="3" id="KW-0963">Cytoplasm</keyword>
<dbReference type="NCBIfam" id="NF001965">
    <property type="entry name" value="PRK00742.1"/>
    <property type="match status" value="1"/>
</dbReference>
<dbReference type="RefSeq" id="WP_188497371.1">
    <property type="nucleotide sequence ID" value="NZ_BMFV01000014.1"/>
</dbReference>
<feature type="domain" description="Response regulatory" evidence="6">
    <location>
        <begin position="5"/>
        <end position="122"/>
    </location>
</feature>